<reference evidence="3 4" key="1">
    <citation type="submission" date="2019-07" db="EMBL/GenBank/DDBJ databases">
        <title>Reclasification of Spiribacter aquaticus.</title>
        <authorList>
            <person name="Leon M.J."/>
            <person name="Sanchez-Porro C."/>
            <person name="Ventosa A."/>
        </authorList>
    </citation>
    <scope>NUCLEOTIDE SEQUENCE [LARGE SCALE GENOMIC DNA]</scope>
    <source>
        <strain evidence="3 4">SP30</strain>
    </source>
</reference>
<evidence type="ECO:0000313" key="4">
    <source>
        <dbReference type="Proteomes" id="UP000316688"/>
    </source>
</evidence>
<feature type="region of interest" description="Disordered" evidence="1">
    <location>
        <begin position="90"/>
        <end position="115"/>
    </location>
</feature>
<name>A0A557RKC3_9GAMM</name>
<gene>
    <name evidence="3" type="ORF">FPL11_05970</name>
</gene>
<keyword evidence="4" id="KW-1185">Reference proteome</keyword>
<accession>A0A557RKC3</accession>
<comment type="caution">
    <text evidence="3">The sequence shown here is derived from an EMBL/GenBank/DDBJ whole genome shotgun (WGS) entry which is preliminary data.</text>
</comment>
<keyword evidence="2" id="KW-0812">Transmembrane</keyword>
<keyword evidence="2" id="KW-0472">Membrane</keyword>
<evidence type="ECO:0000256" key="2">
    <source>
        <dbReference type="SAM" id="Phobius"/>
    </source>
</evidence>
<protein>
    <submittedName>
        <fullName evidence="3">Uncharacterized protein</fullName>
    </submittedName>
</protein>
<keyword evidence="2" id="KW-1133">Transmembrane helix</keyword>
<feature type="compositionally biased region" description="Basic and acidic residues" evidence="1">
    <location>
        <begin position="103"/>
        <end position="115"/>
    </location>
</feature>
<dbReference type="AlphaFoldDB" id="A0A557RKC3"/>
<evidence type="ECO:0000256" key="1">
    <source>
        <dbReference type="SAM" id="MobiDB-lite"/>
    </source>
</evidence>
<proteinExistence type="predicted"/>
<feature type="transmembrane region" description="Helical" evidence="2">
    <location>
        <begin position="50"/>
        <end position="82"/>
    </location>
</feature>
<dbReference type="EMBL" id="VMKP01000002">
    <property type="protein sequence ID" value="TVO65607.1"/>
    <property type="molecule type" value="Genomic_DNA"/>
</dbReference>
<organism evidence="3 4">
    <name type="scientific">Spiribacter aquaticus</name>
    <dbReference type="NCBI Taxonomy" id="1935996"/>
    <lineage>
        <taxon>Bacteria</taxon>
        <taxon>Pseudomonadati</taxon>
        <taxon>Pseudomonadota</taxon>
        <taxon>Gammaproteobacteria</taxon>
        <taxon>Chromatiales</taxon>
        <taxon>Ectothiorhodospiraceae</taxon>
        <taxon>Spiribacter</taxon>
    </lineage>
</organism>
<dbReference type="Proteomes" id="UP000316688">
    <property type="component" value="Unassembled WGS sequence"/>
</dbReference>
<evidence type="ECO:0000313" key="3">
    <source>
        <dbReference type="EMBL" id="TVO65607.1"/>
    </source>
</evidence>
<dbReference type="RefSeq" id="WP_144347817.1">
    <property type="nucleotide sequence ID" value="NZ_VMKP01000002.1"/>
</dbReference>
<sequence length="115" mass="12978">MNHWIARLLAFWSLTWHLRRPPLAHADADERARWCRDHAGTFAGRWLGLGAVLWLLFMTPFVAFVPLGIAGVLALAVGMATLTRQILAQRRAGPPPIEPPADFPRRDHHDDADDR</sequence>
<feature type="compositionally biased region" description="Pro residues" evidence="1">
    <location>
        <begin position="93"/>
        <end position="102"/>
    </location>
</feature>